<reference evidence="1" key="1">
    <citation type="journal article" date="2014" name="Int. J. Syst. Evol. Microbiol.">
        <title>Complete genome sequence of Corynebacterium casei LMG S-19264T (=DSM 44701T), isolated from a smear-ripened cheese.</title>
        <authorList>
            <consortium name="US DOE Joint Genome Institute (JGI-PGF)"/>
            <person name="Walter F."/>
            <person name="Albersmeier A."/>
            <person name="Kalinowski J."/>
            <person name="Ruckert C."/>
        </authorList>
    </citation>
    <scope>NUCLEOTIDE SEQUENCE</scope>
    <source>
        <strain evidence="1">CGMCC 1.12698</strain>
    </source>
</reference>
<dbReference type="Proteomes" id="UP000605259">
    <property type="component" value="Unassembled WGS sequence"/>
</dbReference>
<accession>A0A917AVY9</accession>
<comment type="caution">
    <text evidence="1">The sequence shown here is derived from an EMBL/GenBank/DDBJ whole genome shotgun (WGS) entry which is preliminary data.</text>
</comment>
<gene>
    <name evidence="1" type="ORF">GCM10007140_32050</name>
</gene>
<dbReference type="AlphaFoldDB" id="A0A917AVY9"/>
<sequence length="51" mass="6312">MNYIVSIFLEKHRKRKKYKKGIVKVNGTWYIYIRRFGTNEFDQQKRLKKGC</sequence>
<evidence type="ECO:0000313" key="2">
    <source>
        <dbReference type="Proteomes" id="UP000605259"/>
    </source>
</evidence>
<name>A0A917AVY9_9BACI</name>
<dbReference type="EMBL" id="BMFK01000004">
    <property type="protein sequence ID" value="GGE80067.1"/>
    <property type="molecule type" value="Genomic_DNA"/>
</dbReference>
<organism evidence="1 2">
    <name type="scientific">Priestia taiwanensis</name>
    <dbReference type="NCBI Taxonomy" id="1347902"/>
    <lineage>
        <taxon>Bacteria</taxon>
        <taxon>Bacillati</taxon>
        <taxon>Bacillota</taxon>
        <taxon>Bacilli</taxon>
        <taxon>Bacillales</taxon>
        <taxon>Bacillaceae</taxon>
        <taxon>Priestia</taxon>
    </lineage>
</organism>
<protein>
    <submittedName>
        <fullName evidence="1">Uncharacterized protein</fullName>
    </submittedName>
</protein>
<keyword evidence="2" id="KW-1185">Reference proteome</keyword>
<evidence type="ECO:0000313" key="1">
    <source>
        <dbReference type="EMBL" id="GGE80067.1"/>
    </source>
</evidence>
<proteinExistence type="predicted"/>
<reference evidence="1" key="2">
    <citation type="submission" date="2020-09" db="EMBL/GenBank/DDBJ databases">
        <authorList>
            <person name="Sun Q."/>
            <person name="Zhou Y."/>
        </authorList>
    </citation>
    <scope>NUCLEOTIDE SEQUENCE</scope>
    <source>
        <strain evidence="1">CGMCC 1.12698</strain>
    </source>
</reference>